<feature type="non-terminal residue" evidence="1">
    <location>
        <position position="1"/>
    </location>
</feature>
<accession>A0ACB8TLS0</accession>
<dbReference type="EMBL" id="MU275053">
    <property type="protein sequence ID" value="KAI0082955.1"/>
    <property type="molecule type" value="Genomic_DNA"/>
</dbReference>
<protein>
    <submittedName>
        <fullName evidence="1">Uncharacterized protein</fullName>
    </submittedName>
</protein>
<reference evidence="1" key="1">
    <citation type="journal article" date="2021" name="Environ. Microbiol.">
        <title>Gene family expansions and transcriptome signatures uncover fungal adaptations to wood decay.</title>
        <authorList>
            <person name="Hage H."/>
            <person name="Miyauchi S."/>
            <person name="Viragh M."/>
            <person name="Drula E."/>
            <person name="Min B."/>
            <person name="Chaduli D."/>
            <person name="Navarro D."/>
            <person name="Favel A."/>
            <person name="Norest M."/>
            <person name="Lesage-Meessen L."/>
            <person name="Balint B."/>
            <person name="Merenyi Z."/>
            <person name="de Eugenio L."/>
            <person name="Morin E."/>
            <person name="Martinez A.T."/>
            <person name="Baldrian P."/>
            <person name="Stursova M."/>
            <person name="Martinez M.J."/>
            <person name="Novotny C."/>
            <person name="Magnuson J.K."/>
            <person name="Spatafora J.W."/>
            <person name="Maurice S."/>
            <person name="Pangilinan J."/>
            <person name="Andreopoulos W."/>
            <person name="LaButti K."/>
            <person name="Hundley H."/>
            <person name="Na H."/>
            <person name="Kuo A."/>
            <person name="Barry K."/>
            <person name="Lipzen A."/>
            <person name="Henrissat B."/>
            <person name="Riley R."/>
            <person name="Ahrendt S."/>
            <person name="Nagy L.G."/>
            <person name="Grigoriev I.V."/>
            <person name="Martin F."/>
            <person name="Rosso M.N."/>
        </authorList>
    </citation>
    <scope>NUCLEOTIDE SEQUENCE</scope>
    <source>
        <strain evidence="1">CBS 384.51</strain>
    </source>
</reference>
<keyword evidence="2" id="KW-1185">Reference proteome</keyword>
<comment type="caution">
    <text evidence="1">The sequence shown here is derived from an EMBL/GenBank/DDBJ whole genome shotgun (WGS) entry which is preliminary data.</text>
</comment>
<dbReference type="Proteomes" id="UP001055072">
    <property type="component" value="Unassembled WGS sequence"/>
</dbReference>
<name>A0ACB8TLS0_9APHY</name>
<organism evidence="1 2">
    <name type="scientific">Irpex rosettiformis</name>
    <dbReference type="NCBI Taxonomy" id="378272"/>
    <lineage>
        <taxon>Eukaryota</taxon>
        <taxon>Fungi</taxon>
        <taxon>Dikarya</taxon>
        <taxon>Basidiomycota</taxon>
        <taxon>Agaricomycotina</taxon>
        <taxon>Agaricomycetes</taxon>
        <taxon>Polyporales</taxon>
        <taxon>Irpicaceae</taxon>
        <taxon>Irpex</taxon>
    </lineage>
</organism>
<evidence type="ECO:0000313" key="1">
    <source>
        <dbReference type="EMBL" id="KAI0082955.1"/>
    </source>
</evidence>
<gene>
    <name evidence="1" type="ORF">BDY19DRAFT_877984</name>
</gene>
<feature type="non-terminal residue" evidence="1">
    <location>
        <position position="187"/>
    </location>
</feature>
<evidence type="ECO:0000313" key="2">
    <source>
        <dbReference type="Proteomes" id="UP001055072"/>
    </source>
</evidence>
<sequence length="187" mass="20652">LRPPCPARQRLFQWRGVNTPPASTLPHPILQYLDAQASQASLSDTSSYGAGLRKFHLFCDIFSVPESARLPASLPVLKSFALWAITDPDPEDPILAGGTPFEPVSITAVRKYLAAVRAWHLAQGWPPPLSEDDLTQLNWSLRGLHRLQASHRRRPPRPPITLPMLAILRSSLSLQEPFDAAVWAAAT</sequence>
<proteinExistence type="predicted"/>